<dbReference type="STRING" id="28042.GU90_09175"/>
<dbReference type="Proteomes" id="UP000031419">
    <property type="component" value="Unassembled WGS sequence"/>
</dbReference>
<dbReference type="GO" id="GO:0003677">
    <property type="term" value="F:DNA binding"/>
    <property type="evidence" value="ECO:0007669"/>
    <property type="project" value="InterPro"/>
</dbReference>
<keyword evidence="4" id="KW-1185">Reference proteome</keyword>
<dbReference type="SUPFAM" id="SSF82607">
    <property type="entry name" value="YbaB-like"/>
    <property type="match status" value="1"/>
</dbReference>
<sequence>MHPDDLIAQYNSKLQQLKEDVDQAQAKLAEVGATATSRDGQITVRVNSSGVLEDISFGHGFRHPQPERLAASIMETVRQAQREAAGQMVSIMQEFVGEGSALEFVKSNLPHGYAGDGTDEDEPPTTIRENDSDDEDDDYDDGTERSFLR</sequence>
<dbReference type="Pfam" id="PF02575">
    <property type="entry name" value="YbaB_DNA_bd"/>
    <property type="match status" value="1"/>
</dbReference>
<feature type="region of interest" description="Disordered" evidence="2">
    <location>
        <begin position="107"/>
        <end position="149"/>
    </location>
</feature>
<keyword evidence="1" id="KW-0175">Coiled coil</keyword>
<evidence type="ECO:0000313" key="4">
    <source>
        <dbReference type="Proteomes" id="UP000031419"/>
    </source>
</evidence>
<evidence type="ECO:0000313" key="3">
    <source>
        <dbReference type="EMBL" id="KEI44351.1"/>
    </source>
</evidence>
<dbReference type="InterPro" id="IPR036894">
    <property type="entry name" value="YbaB-like_sf"/>
</dbReference>
<evidence type="ECO:0000256" key="1">
    <source>
        <dbReference type="SAM" id="Coils"/>
    </source>
</evidence>
<gene>
    <name evidence="3" type="ORF">GU90_09175</name>
</gene>
<accession>A0A073AYE3</accession>
<dbReference type="Gene3D" id="3.30.1310.10">
    <property type="entry name" value="Nucleoid-associated protein YbaB-like domain"/>
    <property type="match status" value="1"/>
</dbReference>
<feature type="coiled-coil region" evidence="1">
    <location>
        <begin position="7"/>
        <end position="34"/>
    </location>
</feature>
<name>A0A073AYE3_9PSEU</name>
<dbReference type="InterPro" id="IPR004401">
    <property type="entry name" value="YbaB/EbfC"/>
</dbReference>
<dbReference type="EMBL" id="JNVU01000025">
    <property type="protein sequence ID" value="KEI44351.1"/>
    <property type="molecule type" value="Genomic_DNA"/>
</dbReference>
<reference evidence="3 4" key="1">
    <citation type="submission" date="2014-06" db="EMBL/GenBank/DDBJ databases">
        <title>Saccharopolyspora rectivirgula DSM-43113 Genome sequencing.</title>
        <authorList>
            <person name="Barrera C."/>
            <person name="Millon L."/>
            <person name="Rognon B."/>
            <person name="Zaugg C."/>
            <person name="Monod M."/>
        </authorList>
    </citation>
    <scope>NUCLEOTIDE SEQUENCE [LARGE SCALE GENOMIC DNA]</scope>
    <source>
        <strain evidence="3 4">DSM 43113</strain>
    </source>
</reference>
<dbReference type="OrthoDB" id="4762213at2"/>
<comment type="caution">
    <text evidence="3">The sequence shown here is derived from an EMBL/GenBank/DDBJ whole genome shotgun (WGS) entry which is preliminary data.</text>
</comment>
<proteinExistence type="predicted"/>
<feature type="compositionally biased region" description="Acidic residues" evidence="2">
    <location>
        <begin position="131"/>
        <end position="141"/>
    </location>
</feature>
<dbReference type="AlphaFoldDB" id="A0A073AYE3"/>
<evidence type="ECO:0000256" key="2">
    <source>
        <dbReference type="SAM" id="MobiDB-lite"/>
    </source>
</evidence>
<protein>
    <submittedName>
        <fullName evidence="3">Uncharacterized protein</fullName>
    </submittedName>
</protein>
<dbReference type="eggNOG" id="COG0718">
    <property type="taxonomic scope" value="Bacteria"/>
</dbReference>
<organism evidence="3 4">
    <name type="scientific">Saccharopolyspora rectivirgula</name>
    <dbReference type="NCBI Taxonomy" id="28042"/>
    <lineage>
        <taxon>Bacteria</taxon>
        <taxon>Bacillati</taxon>
        <taxon>Actinomycetota</taxon>
        <taxon>Actinomycetes</taxon>
        <taxon>Pseudonocardiales</taxon>
        <taxon>Pseudonocardiaceae</taxon>
        <taxon>Saccharopolyspora</taxon>
    </lineage>
</organism>